<accession>A0A0K2T5Y6</accession>
<feature type="non-terminal residue" evidence="1">
    <location>
        <position position="1"/>
    </location>
</feature>
<feature type="non-terminal residue" evidence="1">
    <location>
        <position position="45"/>
    </location>
</feature>
<sequence length="45" mass="5215">RNVGNGVNSLTQKYTLYFIVSCQYFYSSSQCWPSYNSLLLSCEHL</sequence>
<dbReference type="EMBL" id="HACA01004082">
    <property type="protein sequence ID" value="CDW21443.1"/>
    <property type="molecule type" value="Transcribed_RNA"/>
</dbReference>
<name>A0A0K2T5Y6_LEPSM</name>
<evidence type="ECO:0000313" key="1">
    <source>
        <dbReference type="EMBL" id="CDW21443.1"/>
    </source>
</evidence>
<organism evidence="1">
    <name type="scientific">Lepeophtheirus salmonis</name>
    <name type="common">Salmon louse</name>
    <name type="synonym">Caligus salmonis</name>
    <dbReference type="NCBI Taxonomy" id="72036"/>
    <lineage>
        <taxon>Eukaryota</taxon>
        <taxon>Metazoa</taxon>
        <taxon>Ecdysozoa</taxon>
        <taxon>Arthropoda</taxon>
        <taxon>Crustacea</taxon>
        <taxon>Multicrustacea</taxon>
        <taxon>Hexanauplia</taxon>
        <taxon>Copepoda</taxon>
        <taxon>Siphonostomatoida</taxon>
        <taxon>Caligidae</taxon>
        <taxon>Lepeophtheirus</taxon>
    </lineage>
</organism>
<proteinExistence type="predicted"/>
<reference evidence="1" key="1">
    <citation type="submission" date="2014-05" db="EMBL/GenBank/DDBJ databases">
        <authorList>
            <person name="Chronopoulou M."/>
        </authorList>
    </citation>
    <scope>NUCLEOTIDE SEQUENCE</scope>
    <source>
        <tissue evidence="1">Whole organism</tissue>
    </source>
</reference>
<protein>
    <submittedName>
        <fullName evidence="1">Uncharacterized protein</fullName>
    </submittedName>
</protein>
<dbReference type="AlphaFoldDB" id="A0A0K2T5Y6"/>